<feature type="transmembrane region" description="Helical" evidence="1">
    <location>
        <begin position="57"/>
        <end position="79"/>
    </location>
</feature>
<evidence type="ECO:0000313" key="3">
    <source>
        <dbReference type="Proteomes" id="UP000232688"/>
    </source>
</evidence>
<organism evidence="2 3">
    <name type="scientific">Rhizophagus irregularis</name>
    <dbReference type="NCBI Taxonomy" id="588596"/>
    <lineage>
        <taxon>Eukaryota</taxon>
        <taxon>Fungi</taxon>
        <taxon>Fungi incertae sedis</taxon>
        <taxon>Mucoromycota</taxon>
        <taxon>Glomeromycotina</taxon>
        <taxon>Glomeromycetes</taxon>
        <taxon>Glomerales</taxon>
        <taxon>Glomeraceae</taxon>
        <taxon>Rhizophagus</taxon>
    </lineage>
</organism>
<dbReference type="VEuPathDB" id="FungiDB:FUN_000066"/>
<protein>
    <submittedName>
        <fullName evidence="2">Uncharacterized protein</fullName>
    </submittedName>
</protein>
<evidence type="ECO:0000313" key="2">
    <source>
        <dbReference type="EMBL" id="PKC59975.1"/>
    </source>
</evidence>
<dbReference type="AlphaFoldDB" id="A0A2N0R9J2"/>
<keyword evidence="1" id="KW-1133">Transmembrane helix</keyword>
<dbReference type="Proteomes" id="UP000232688">
    <property type="component" value="Unassembled WGS sequence"/>
</dbReference>
<comment type="caution">
    <text evidence="2">The sequence shown here is derived from an EMBL/GenBank/DDBJ whole genome shotgun (WGS) entry which is preliminary data.</text>
</comment>
<sequence>MIVAFGNITRSNANEGQSDQLYVLDINTFTWVKNYNPLNNSIPFQEPQSSKSLDKTMIIIIVVIVVVIFIGVAIGVIIYRRKIKQLDDKLTVYQPYIVDQQVPASQIDSESIYTSSSNVPVTSKDINQFNRDIKQLPSIPSNSSGISSVNHNYASANITHGANDTNHYVSNDTVRQYVDNNNNNMAHQYASNNNITRQSLGNKNNVAHQYASNNNTIRQSVGGNNNNVAHQYASNNNTIRQSVGGNNNNVAHQYASNNNTTRRSVGGNNNMAHQYANNNNNTTRQYAGNNNTAHYNTDTNIAPSHERFNLPPDQPYRVVMMNTESGEMYIPPNAQTTSNYNNLNRFSQQ</sequence>
<accession>A0A2N0R9J2</accession>
<dbReference type="VEuPathDB" id="FungiDB:RhiirFUN_017476"/>
<keyword evidence="1" id="KW-0812">Transmembrane</keyword>
<dbReference type="VEuPathDB" id="FungiDB:RhiirA1_29557"/>
<proteinExistence type="predicted"/>
<keyword evidence="1" id="KW-0472">Membrane</keyword>
<dbReference type="EMBL" id="LLXH01001224">
    <property type="protein sequence ID" value="PKC59975.1"/>
    <property type="molecule type" value="Genomic_DNA"/>
</dbReference>
<evidence type="ECO:0000256" key="1">
    <source>
        <dbReference type="SAM" id="Phobius"/>
    </source>
</evidence>
<reference evidence="2 3" key="1">
    <citation type="submission" date="2017-10" db="EMBL/GenBank/DDBJ databases">
        <title>Extensive intraspecific genome diversity in a model arbuscular mycorrhizal fungus.</title>
        <authorList>
            <person name="Chen E.C.H."/>
            <person name="Morin E."/>
            <person name="Baudet D."/>
            <person name="Noel J."/>
            <person name="Ndikumana S."/>
            <person name="Charron P."/>
            <person name="St-Onge C."/>
            <person name="Giorgi J."/>
            <person name="Grigoriev I.V."/>
            <person name="Roux C."/>
            <person name="Martin F.M."/>
            <person name="Corradi N."/>
        </authorList>
    </citation>
    <scope>NUCLEOTIDE SEQUENCE [LARGE SCALE GENOMIC DNA]</scope>
    <source>
        <strain evidence="2 3">A1</strain>
    </source>
</reference>
<gene>
    <name evidence="2" type="ORF">RhiirA1_29557</name>
</gene>
<name>A0A2N0R9J2_9GLOM</name>
<reference evidence="2 3" key="2">
    <citation type="submission" date="2017-10" db="EMBL/GenBank/DDBJ databases">
        <title>Genome analyses suggest a sexual origin of heterokaryosis in a supposedly ancient asexual fungus.</title>
        <authorList>
            <person name="Corradi N."/>
            <person name="Sedzielewska K."/>
            <person name="Noel J."/>
            <person name="Charron P."/>
            <person name="Farinelli L."/>
            <person name="Marton T."/>
            <person name="Kruger M."/>
            <person name="Pelin A."/>
            <person name="Brachmann A."/>
            <person name="Corradi N."/>
        </authorList>
    </citation>
    <scope>NUCLEOTIDE SEQUENCE [LARGE SCALE GENOMIC DNA]</scope>
    <source>
        <strain evidence="2 3">A1</strain>
    </source>
</reference>